<sequence length="204" mass="23114">MSITEEGRGKGVERMEEKQDRQKREEEAGEGGERDKGNKNREGGMEIHKPREKEKEISERRGNNNARMGRVLMKGRGEEGEAGTQMKEKLMPPEETEITADEVERQIRKLKKRKPPGKGTMDNVYILYNLAKSELKKKEGGGDEGSETGLPDRPCIRGGRERNVEESASERVVVGKEKVWSLAFADDMVILAKAEKERNDRSDE</sequence>
<feature type="region of interest" description="Disordered" evidence="1">
    <location>
        <begin position="1"/>
        <end position="100"/>
    </location>
</feature>
<evidence type="ECO:0000313" key="3">
    <source>
        <dbReference type="Proteomes" id="UP000719412"/>
    </source>
</evidence>
<name>A0A8J6HVX6_TENMO</name>
<evidence type="ECO:0000256" key="1">
    <source>
        <dbReference type="SAM" id="MobiDB-lite"/>
    </source>
</evidence>
<reference evidence="2" key="2">
    <citation type="submission" date="2021-08" db="EMBL/GenBank/DDBJ databases">
        <authorList>
            <person name="Eriksson T."/>
        </authorList>
    </citation>
    <scope>NUCLEOTIDE SEQUENCE</scope>
    <source>
        <strain evidence="2">Stoneville</strain>
        <tissue evidence="2">Whole head</tissue>
    </source>
</reference>
<dbReference type="EMBL" id="JABDTM020011680">
    <property type="protein sequence ID" value="KAH0820518.1"/>
    <property type="molecule type" value="Genomic_DNA"/>
</dbReference>
<feature type="region of interest" description="Disordered" evidence="1">
    <location>
        <begin position="137"/>
        <end position="168"/>
    </location>
</feature>
<dbReference type="AlphaFoldDB" id="A0A8J6HVX6"/>
<keyword evidence="3" id="KW-1185">Reference proteome</keyword>
<proteinExistence type="predicted"/>
<accession>A0A8J6HVX6</accession>
<comment type="caution">
    <text evidence="2">The sequence shown here is derived from an EMBL/GenBank/DDBJ whole genome shotgun (WGS) entry which is preliminary data.</text>
</comment>
<dbReference type="Proteomes" id="UP000719412">
    <property type="component" value="Unassembled WGS sequence"/>
</dbReference>
<evidence type="ECO:0000313" key="2">
    <source>
        <dbReference type="EMBL" id="KAH0820518.1"/>
    </source>
</evidence>
<organism evidence="2 3">
    <name type="scientific">Tenebrio molitor</name>
    <name type="common">Yellow mealworm beetle</name>
    <dbReference type="NCBI Taxonomy" id="7067"/>
    <lineage>
        <taxon>Eukaryota</taxon>
        <taxon>Metazoa</taxon>
        <taxon>Ecdysozoa</taxon>
        <taxon>Arthropoda</taxon>
        <taxon>Hexapoda</taxon>
        <taxon>Insecta</taxon>
        <taxon>Pterygota</taxon>
        <taxon>Neoptera</taxon>
        <taxon>Endopterygota</taxon>
        <taxon>Coleoptera</taxon>
        <taxon>Polyphaga</taxon>
        <taxon>Cucujiformia</taxon>
        <taxon>Tenebrionidae</taxon>
        <taxon>Tenebrio</taxon>
    </lineage>
</organism>
<feature type="compositionally biased region" description="Basic and acidic residues" evidence="1">
    <location>
        <begin position="154"/>
        <end position="168"/>
    </location>
</feature>
<reference evidence="2" key="1">
    <citation type="journal article" date="2020" name="J Insects Food Feed">
        <title>The yellow mealworm (Tenebrio molitor) genome: a resource for the emerging insects as food and feed industry.</title>
        <authorList>
            <person name="Eriksson T."/>
            <person name="Andere A."/>
            <person name="Kelstrup H."/>
            <person name="Emery V."/>
            <person name="Picard C."/>
        </authorList>
    </citation>
    <scope>NUCLEOTIDE SEQUENCE</scope>
    <source>
        <strain evidence="2">Stoneville</strain>
        <tissue evidence="2">Whole head</tissue>
    </source>
</reference>
<feature type="compositionally biased region" description="Basic and acidic residues" evidence="1">
    <location>
        <begin position="1"/>
        <end position="62"/>
    </location>
</feature>
<protein>
    <submittedName>
        <fullName evidence="2">Uncharacterized protein</fullName>
    </submittedName>
</protein>
<gene>
    <name evidence="2" type="ORF">GEV33_002273</name>
</gene>